<keyword evidence="1 5" id="KW-1003">Cell membrane</keyword>
<dbReference type="Pfam" id="PF03699">
    <property type="entry name" value="UPF0182"/>
    <property type="match status" value="1"/>
</dbReference>
<feature type="transmembrane region" description="Helical" evidence="5">
    <location>
        <begin position="281"/>
        <end position="301"/>
    </location>
</feature>
<gene>
    <name evidence="7" type="ORF">B4915_08275</name>
</gene>
<reference evidence="7 8" key="1">
    <citation type="journal article" date="2017" name="New Microbes New Infect">
        <title>Genome sequence of 'Leucobacter massiliensis' sp. nov. isolated from human pharynx after travel to the 2014 Hajj.</title>
        <authorList>
            <person name="Leangapichart T."/>
            <person name="Gautret P."/>
            <person name="Nguyen T.T."/>
            <person name="Armstrong N."/>
            <person name="Rolain J.M."/>
        </authorList>
    </citation>
    <scope>NUCLEOTIDE SEQUENCE [LARGE SCALE GENOMIC DNA]</scope>
    <source>
        <strain evidence="7 8">122RC15</strain>
    </source>
</reference>
<organism evidence="7 8">
    <name type="scientific">Leucobacter massiliensis</name>
    <dbReference type="NCBI Taxonomy" id="1686285"/>
    <lineage>
        <taxon>Bacteria</taxon>
        <taxon>Bacillati</taxon>
        <taxon>Actinomycetota</taxon>
        <taxon>Actinomycetes</taxon>
        <taxon>Micrococcales</taxon>
        <taxon>Microbacteriaceae</taxon>
        <taxon>Leucobacter</taxon>
    </lineage>
</organism>
<keyword evidence="3 5" id="KW-1133">Transmembrane helix</keyword>
<comment type="similarity">
    <text evidence="5">Belongs to the UPF0182 family.</text>
</comment>
<keyword evidence="4 5" id="KW-0472">Membrane</keyword>
<feature type="transmembrane region" description="Helical" evidence="5">
    <location>
        <begin position="58"/>
        <end position="78"/>
    </location>
</feature>
<feature type="transmembrane region" description="Helical" evidence="5">
    <location>
        <begin position="113"/>
        <end position="131"/>
    </location>
</feature>
<evidence type="ECO:0000256" key="1">
    <source>
        <dbReference type="ARBA" id="ARBA00022475"/>
    </source>
</evidence>
<feature type="transmembrane region" description="Helical" evidence="5">
    <location>
        <begin position="209"/>
        <end position="226"/>
    </location>
</feature>
<dbReference type="InterPro" id="IPR005372">
    <property type="entry name" value="UPF0182"/>
</dbReference>
<sequence>MTDQNASAPARRRRLSPLAITVILVVVLILGFLAVAAVLTEVLWYRQIGYLPVLTTQWIAAGTMFLIGFLGMAVPLFLSIDIAYRKRPVYARLTAQLDRYQELFEPLRRLVKWALPIVVGLFAGFSTATQWQTVLLWLNGSPAGTKDAQFGLDISFFLFDLPVLRGIVAFASAVVLLALIAGVATSYLYGGISFAGRDVRVSKATRIQAAVLATVYLLLQAVSLWLDQYASLTGNGGQWTGALFQDVHAVIPGKQILAGIAAIVAVLFLVTAFTGKWRLPVIGTALFLVSSIVLGIGYPWAVQQFQVQPDEKSLEAEYIERNIEATRAAYGLDAVETERYDAKTDAEPGALRNDAETTANIRIIDPEVVSPTFAQLEQIRQYYQFPSTLSVDRYDIDGRVEDTVSAIRDIDISDQSGWYNRTLVYTHGYGLVAAYGNQRSPGGEPVFLENGIPTSGKLGTFEPRVYFGTNSPEYSIVGGERDKPIELDFPADAESAAEATAEDPEPADPAASDEQAGGGEQKTEVVEEPSGRQNMTTFSGEGGPSLDNLFAKLIYALKFQDMEILLSGAVVDGSQILYDRDPVQRVQKVAPYLTIDESPYASVVDGRIVWIIDGYTTSANYPYSQLGDMNAMTVDADNRRTNPMPNTINYIRNSVKATVDAYDGKVTLYAWDTEDPLLQSWGKIFPGTLKGVSDMSGELLSHVRYPSDLFKVQRSVLGQYHVTDADAFYSAEDRWRTPDDPVSGAAAGADKLAQPPYYLTLAAGADAEPNYSIYSTYIPDQQGEGSRDILTGYLAANSNAGSEAGKVSEEYGTLKLLTLPKGDPIPGPGQVQNSFTTDSEVSRLLNILRQGESQVISGNLLTLPVGGGLLYVQPVYVQASSGTSFPILQKVLVAFGDKIAFEDTLDEALDSLFGGDSGANAGDGGVEVSDPVTDAGTGDEAEQPSDAGEPSKDSGAGSSGGDASLDESLREMQQAIKDRDAAMQSGDWAAYGKADERLRKALEAALAAE</sequence>
<feature type="region of interest" description="Disordered" evidence="6">
    <location>
        <begin position="919"/>
        <end position="985"/>
    </location>
</feature>
<name>A0A2S9QMR7_9MICO</name>
<keyword evidence="8" id="KW-1185">Reference proteome</keyword>
<evidence type="ECO:0000256" key="4">
    <source>
        <dbReference type="ARBA" id="ARBA00023136"/>
    </source>
</evidence>
<evidence type="ECO:0000313" key="8">
    <source>
        <dbReference type="Proteomes" id="UP000238650"/>
    </source>
</evidence>
<evidence type="ECO:0000256" key="2">
    <source>
        <dbReference type="ARBA" id="ARBA00022692"/>
    </source>
</evidence>
<dbReference type="OrthoDB" id="9763654at2"/>
<feature type="transmembrane region" description="Helical" evidence="5">
    <location>
        <begin position="167"/>
        <end position="189"/>
    </location>
</feature>
<dbReference type="RefSeq" id="WP_105805335.1">
    <property type="nucleotide sequence ID" value="NZ_MWZD01000017.1"/>
</dbReference>
<dbReference type="AlphaFoldDB" id="A0A2S9QMR7"/>
<dbReference type="EMBL" id="MWZD01000017">
    <property type="protein sequence ID" value="PRI10875.1"/>
    <property type="molecule type" value="Genomic_DNA"/>
</dbReference>
<accession>A0A2S9QMR7</accession>
<dbReference type="Proteomes" id="UP000238650">
    <property type="component" value="Unassembled WGS sequence"/>
</dbReference>
<protein>
    <recommendedName>
        <fullName evidence="5">UPF0182 protein B4915_08275</fullName>
    </recommendedName>
</protein>
<feature type="region of interest" description="Disordered" evidence="6">
    <location>
        <begin position="493"/>
        <end position="541"/>
    </location>
</feature>
<dbReference type="PANTHER" id="PTHR39344:SF1">
    <property type="entry name" value="UPF0182 PROTEIN SLL1060"/>
    <property type="match status" value="1"/>
</dbReference>
<feature type="transmembrane region" description="Helical" evidence="5">
    <location>
        <begin position="256"/>
        <end position="274"/>
    </location>
</feature>
<dbReference type="GO" id="GO:0005886">
    <property type="term" value="C:plasma membrane"/>
    <property type="evidence" value="ECO:0007669"/>
    <property type="project" value="UniProtKB-SubCell"/>
</dbReference>
<comment type="caution">
    <text evidence="7">The sequence shown here is derived from an EMBL/GenBank/DDBJ whole genome shotgun (WGS) entry which is preliminary data.</text>
</comment>
<dbReference type="PANTHER" id="PTHR39344">
    <property type="entry name" value="UPF0182 PROTEIN SLL1060"/>
    <property type="match status" value="1"/>
</dbReference>
<feature type="transmembrane region" description="Helical" evidence="5">
    <location>
        <begin position="18"/>
        <end position="38"/>
    </location>
</feature>
<dbReference type="HAMAP" id="MF_01600">
    <property type="entry name" value="UPF0182"/>
    <property type="match status" value="1"/>
</dbReference>
<proteinExistence type="inferred from homology"/>
<evidence type="ECO:0000313" key="7">
    <source>
        <dbReference type="EMBL" id="PRI10875.1"/>
    </source>
</evidence>
<evidence type="ECO:0000256" key="5">
    <source>
        <dbReference type="HAMAP-Rule" id="MF_01600"/>
    </source>
</evidence>
<evidence type="ECO:0000256" key="6">
    <source>
        <dbReference type="SAM" id="MobiDB-lite"/>
    </source>
</evidence>
<comment type="subcellular location">
    <subcellularLocation>
        <location evidence="5">Cell membrane</location>
        <topology evidence="5">Multi-pass membrane protein</topology>
    </subcellularLocation>
</comment>
<dbReference type="GO" id="GO:0005576">
    <property type="term" value="C:extracellular region"/>
    <property type="evidence" value="ECO:0007669"/>
    <property type="project" value="TreeGrafter"/>
</dbReference>
<keyword evidence="2 5" id="KW-0812">Transmembrane</keyword>
<evidence type="ECO:0000256" key="3">
    <source>
        <dbReference type="ARBA" id="ARBA00022989"/>
    </source>
</evidence>